<feature type="region of interest" description="Disordered" evidence="3">
    <location>
        <begin position="427"/>
        <end position="448"/>
    </location>
</feature>
<evidence type="ECO:0000313" key="6">
    <source>
        <dbReference type="EMBL" id="KUK95076.1"/>
    </source>
</evidence>
<comment type="caution">
    <text evidence="6">The sequence shown here is derived from an EMBL/GenBank/DDBJ whole genome shotgun (WGS) entry which is preliminary data.</text>
</comment>
<gene>
    <name evidence="1" type="primary">argH</name>
    <name evidence="6" type="ORF">XE07_1940</name>
</gene>
<dbReference type="Pfam" id="PF14698">
    <property type="entry name" value="ASL_C2"/>
    <property type="match status" value="1"/>
</dbReference>
<dbReference type="GO" id="GO:0004056">
    <property type="term" value="F:argininosuccinate lyase activity"/>
    <property type="evidence" value="ECO:0007669"/>
    <property type="project" value="UniProtKB-UniRule"/>
</dbReference>
<organism evidence="6 7">
    <name type="scientific">Methanothrix harundinacea</name>
    <dbReference type="NCBI Taxonomy" id="301375"/>
    <lineage>
        <taxon>Archaea</taxon>
        <taxon>Methanobacteriati</taxon>
        <taxon>Methanobacteriota</taxon>
        <taxon>Stenosarchaea group</taxon>
        <taxon>Methanomicrobia</taxon>
        <taxon>Methanotrichales</taxon>
        <taxon>Methanotrichaceae</taxon>
        <taxon>Methanothrix</taxon>
    </lineage>
</organism>
<keyword evidence="1" id="KW-0055">Arginine biosynthesis</keyword>
<dbReference type="SUPFAM" id="SSF48557">
    <property type="entry name" value="L-aspartase-like"/>
    <property type="match status" value="1"/>
</dbReference>
<sequence>MLLRGERLGEISEEVLEFISSREADRWICEADLLVDRAHLVMLKERGLVSPQEFKKIVAGLDEIDGENLGEGEDVHEAIEAELISKVGAVGGRMHTGRSRNDEVATCIRIVLREEVLGLLTEVNDLAKALVDKAAENADTIIPGFTHLQHAQPTTLAHHLLAHADAIFRDFERLRDSYQRINRSPLGAAAFASTGFDIDRKRTAELLGFDGLVENSMDAVSTRDFLLEALSDSAILMANLSRLAEELILWSTSEFGYVELDDLFTSTSSIMPQKKNPDTAELVRGKTGSVFGSLVAALAICKALPMSYNRDLQEATPNLWRGISLTRGAVRIMAGSVSSAKFKTDRLEAASGAGFSTATELADSLVRITKIPFRTAHQIVGALAAKSETPTVRDLDEAAERIAGMRPSERGFGEDELAAALDPEENVAMRSRTGGPAPAETRRMAVDRKKRIEENERLIVEMRGRVDRALSSLREMR</sequence>
<name>A0A101IH14_9EURY</name>
<dbReference type="InterPro" id="IPR029419">
    <property type="entry name" value="Arg_succ_lyase_C"/>
</dbReference>
<keyword evidence="1 6" id="KW-0456">Lyase</keyword>
<comment type="pathway">
    <text evidence="1">Amino-acid biosynthesis; L-arginine biosynthesis; L-arginine from L-ornithine and carbamoyl phosphate: step 3/3.</text>
</comment>
<comment type="subcellular location">
    <subcellularLocation>
        <location evidence="1">Cytoplasm</location>
    </subcellularLocation>
</comment>
<comment type="similarity">
    <text evidence="1">Belongs to the lyase 1 family. Argininosuccinate lyase subfamily.</text>
</comment>
<dbReference type="NCBIfam" id="TIGR00838">
    <property type="entry name" value="argH"/>
    <property type="match status" value="1"/>
</dbReference>
<dbReference type="InterPro" id="IPR000362">
    <property type="entry name" value="Fumarate_lyase_fam"/>
</dbReference>
<dbReference type="CDD" id="cd01359">
    <property type="entry name" value="Argininosuccinate_lyase"/>
    <property type="match status" value="1"/>
</dbReference>
<evidence type="ECO:0000259" key="4">
    <source>
        <dbReference type="Pfam" id="PF00206"/>
    </source>
</evidence>
<dbReference type="Pfam" id="PF00206">
    <property type="entry name" value="Lyase_1"/>
    <property type="match status" value="1"/>
</dbReference>
<reference evidence="7" key="1">
    <citation type="journal article" date="2015" name="MBio">
        <title>Genome-Resolved Metagenomic Analysis Reveals Roles for Candidate Phyla and Other Microbial Community Members in Biogeochemical Transformations in Oil Reservoirs.</title>
        <authorList>
            <person name="Hu P."/>
            <person name="Tom L."/>
            <person name="Singh A."/>
            <person name="Thomas B.C."/>
            <person name="Baker B.J."/>
            <person name="Piceno Y.M."/>
            <person name="Andersen G.L."/>
            <person name="Banfield J.F."/>
        </authorList>
    </citation>
    <scope>NUCLEOTIDE SEQUENCE [LARGE SCALE GENOMIC DNA]</scope>
</reference>
<dbReference type="PANTHER" id="PTHR43814">
    <property type="entry name" value="ARGININOSUCCINATE LYASE"/>
    <property type="match status" value="1"/>
</dbReference>
<feature type="domain" description="Fumarate lyase N-terminal" evidence="4">
    <location>
        <begin position="51"/>
        <end position="292"/>
    </location>
</feature>
<dbReference type="PATRIC" id="fig|301375.6.peg.1388"/>
<dbReference type="Gene3D" id="1.20.200.10">
    <property type="entry name" value="Fumarase/aspartase (Central domain)"/>
    <property type="match status" value="1"/>
</dbReference>
<proteinExistence type="inferred from homology"/>
<accession>A0A101IH14</accession>
<dbReference type="InterPro" id="IPR008948">
    <property type="entry name" value="L-Aspartase-like"/>
</dbReference>
<keyword evidence="1" id="KW-0963">Cytoplasm</keyword>
<keyword evidence="1" id="KW-0028">Amino-acid biosynthesis</keyword>
<dbReference type="InterPro" id="IPR022761">
    <property type="entry name" value="Fumarate_lyase_N"/>
</dbReference>
<feature type="domain" description="Argininosuccinate lyase C-terminal" evidence="5">
    <location>
        <begin position="355"/>
        <end position="428"/>
    </location>
</feature>
<evidence type="ECO:0000259" key="5">
    <source>
        <dbReference type="Pfam" id="PF14698"/>
    </source>
</evidence>
<dbReference type="HAMAP" id="MF_00006">
    <property type="entry name" value="Arg_succ_lyase"/>
    <property type="match status" value="1"/>
</dbReference>
<dbReference type="Gene3D" id="1.10.40.30">
    <property type="entry name" value="Fumarase/aspartase (C-terminal domain)"/>
    <property type="match status" value="1"/>
</dbReference>
<dbReference type="InterPro" id="IPR009049">
    <property type="entry name" value="Argininosuccinate_lyase"/>
</dbReference>
<evidence type="ECO:0000256" key="2">
    <source>
        <dbReference type="NCBIfam" id="TIGR00838"/>
    </source>
</evidence>
<evidence type="ECO:0000256" key="3">
    <source>
        <dbReference type="SAM" id="MobiDB-lite"/>
    </source>
</evidence>
<protein>
    <recommendedName>
        <fullName evidence="1 2">Argininosuccinate lyase</fullName>
        <shortName evidence="1">ASAL</shortName>
        <ecNumber evidence="1 2">4.3.2.1</ecNumber>
    </recommendedName>
    <alternativeName>
        <fullName evidence="1">Arginosuccinase</fullName>
    </alternativeName>
</protein>
<dbReference type="PANTHER" id="PTHR43814:SF1">
    <property type="entry name" value="ARGININOSUCCINATE LYASE"/>
    <property type="match status" value="1"/>
</dbReference>
<dbReference type="EMBL" id="LGHB01000038">
    <property type="protein sequence ID" value="KUK95076.1"/>
    <property type="molecule type" value="Genomic_DNA"/>
</dbReference>
<dbReference type="GO" id="GO:0005829">
    <property type="term" value="C:cytosol"/>
    <property type="evidence" value="ECO:0007669"/>
    <property type="project" value="TreeGrafter"/>
</dbReference>
<dbReference type="AlphaFoldDB" id="A0A101IH14"/>
<dbReference type="InterPro" id="IPR024083">
    <property type="entry name" value="Fumarase/histidase_N"/>
</dbReference>
<dbReference type="GO" id="GO:0042450">
    <property type="term" value="P:L-arginine biosynthetic process via ornithine"/>
    <property type="evidence" value="ECO:0007669"/>
    <property type="project" value="UniProtKB-UniRule"/>
</dbReference>
<dbReference type="Proteomes" id="UP000053961">
    <property type="component" value="Unassembled WGS sequence"/>
</dbReference>
<dbReference type="PRINTS" id="PR00145">
    <property type="entry name" value="ARGSUCLYASE"/>
</dbReference>
<dbReference type="FunFam" id="1.20.200.10:FF:000015">
    <property type="entry name" value="argininosuccinate lyase isoform X2"/>
    <property type="match status" value="1"/>
</dbReference>
<dbReference type="UniPathway" id="UPA00068">
    <property type="reaction ID" value="UER00114"/>
</dbReference>
<dbReference type="Gene3D" id="1.10.275.10">
    <property type="entry name" value="Fumarase/aspartase (N-terminal domain)"/>
    <property type="match status" value="1"/>
</dbReference>
<dbReference type="EC" id="4.3.2.1" evidence="1 2"/>
<evidence type="ECO:0000256" key="1">
    <source>
        <dbReference type="HAMAP-Rule" id="MF_00006"/>
    </source>
</evidence>
<evidence type="ECO:0000313" key="7">
    <source>
        <dbReference type="Proteomes" id="UP000053961"/>
    </source>
</evidence>
<comment type="catalytic activity">
    <reaction evidence="1">
        <text>2-(N(omega)-L-arginino)succinate = fumarate + L-arginine</text>
        <dbReference type="Rhea" id="RHEA:24020"/>
        <dbReference type="ChEBI" id="CHEBI:29806"/>
        <dbReference type="ChEBI" id="CHEBI:32682"/>
        <dbReference type="ChEBI" id="CHEBI:57472"/>
        <dbReference type="EC" id="4.3.2.1"/>
    </reaction>
</comment>
<dbReference type="PRINTS" id="PR00149">
    <property type="entry name" value="FUMRATELYASE"/>
</dbReference>